<dbReference type="Pfam" id="PF02562">
    <property type="entry name" value="PhoH"/>
    <property type="match status" value="1"/>
</dbReference>
<dbReference type="RefSeq" id="WP_069643712.1">
    <property type="nucleotide sequence ID" value="NZ_MIJE01000032.1"/>
</dbReference>
<evidence type="ECO:0000256" key="2">
    <source>
        <dbReference type="ARBA" id="ARBA00022840"/>
    </source>
</evidence>
<accession>A0A1E5G048</accession>
<keyword evidence="6" id="KW-1185">Reference proteome</keyword>
<dbReference type="OrthoDB" id="9773137at2"/>
<dbReference type="EMBL" id="MIJE01000032">
    <property type="protein sequence ID" value="OEF96207.1"/>
    <property type="molecule type" value="Genomic_DNA"/>
</dbReference>
<dbReference type="CDD" id="cd09883">
    <property type="entry name" value="PIN_VapC_PhoHL-ATPase"/>
    <property type="match status" value="1"/>
</dbReference>
<dbReference type="InterPro" id="IPR002716">
    <property type="entry name" value="PIN_dom"/>
</dbReference>
<keyword evidence="2" id="KW-0067">ATP-binding</keyword>
<dbReference type="Gene3D" id="3.40.50.300">
    <property type="entry name" value="P-loop containing nucleotide triphosphate hydrolases"/>
    <property type="match status" value="1"/>
</dbReference>
<evidence type="ECO:0000313" key="5">
    <source>
        <dbReference type="EMBL" id="OEF96207.1"/>
    </source>
</evidence>
<dbReference type="SUPFAM" id="SSF88723">
    <property type="entry name" value="PIN domain-like"/>
    <property type="match status" value="1"/>
</dbReference>
<dbReference type="Pfam" id="PF13638">
    <property type="entry name" value="PIN_4"/>
    <property type="match status" value="1"/>
</dbReference>
<dbReference type="PANTHER" id="PTHR30473:SF2">
    <property type="entry name" value="PIN DOMAIN-CONTAINING PROTEIN"/>
    <property type="match status" value="1"/>
</dbReference>
<organism evidence="5 6">
    <name type="scientific">Desulfuribacillus alkaliarsenatis</name>
    <dbReference type="NCBI Taxonomy" id="766136"/>
    <lineage>
        <taxon>Bacteria</taxon>
        <taxon>Bacillati</taxon>
        <taxon>Bacillota</taxon>
        <taxon>Desulfuribacillia</taxon>
        <taxon>Desulfuribacillales</taxon>
        <taxon>Desulfuribacillaceae</taxon>
        <taxon>Desulfuribacillus</taxon>
    </lineage>
</organism>
<dbReference type="PANTHER" id="PTHR30473">
    <property type="entry name" value="PROTEIN PHOH"/>
    <property type="match status" value="1"/>
</dbReference>
<sequence>MKKIYVLDTNVLLQDPNAIFSFHENEVVIPAVVVEEVDGKKRLQDELGRSARSVSRILDQLRNKGSLTKGVVSEQGGIIRVELNHRKIDNVQDLFLEVNNDNRILAVALNIMLAEQKAKNPRPVIIVSMDAIVRIKADVLGLIAEDYKKEKVVDYHLLYSGIRELTLPDELLSAFYADKKISREHLNDINNNEDVQSKFYPNQMFILRNELNPTQSAIAKYNCVVKALEPLCLIKEQIWGVSPRNAQQKMALELLLDDSIPLVTMTGKAGTGKTLLSLVAALYKTEDERKYNKVLVARPVIPFGKDIGFLPGEKQEKLRPWMQPIYDNLDFLFSKRQKDIDDILAGINIEVEALTYIRGRSIPNQYIIIDEAQNLSKHEVKTIVTRVGSHSKIVLLGDPEQIDTPYLDSTNNGLTYVVEKFKNEQLSGHITLQKGERSDLARLASELL</sequence>
<dbReference type="GO" id="GO:0005829">
    <property type="term" value="C:cytosol"/>
    <property type="evidence" value="ECO:0007669"/>
    <property type="project" value="TreeGrafter"/>
</dbReference>
<keyword evidence="1" id="KW-0547">Nucleotide-binding</keyword>
<dbReference type="InterPro" id="IPR051451">
    <property type="entry name" value="PhoH2-like"/>
</dbReference>
<evidence type="ECO:0000256" key="1">
    <source>
        <dbReference type="ARBA" id="ARBA00022741"/>
    </source>
</evidence>
<dbReference type="Gene3D" id="3.40.50.1010">
    <property type="entry name" value="5'-nuclease"/>
    <property type="match status" value="1"/>
</dbReference>
<evidence type="ECO:0000256" key="3">
    <source>
        <dbReference type="ARBA" id="ARBA00046345"/>
    </source>
</evidence>
<feature type="domain" description="PIN" evidence="4">
    <location>
        <begin position="3"/>
        <end position="135"/>
    </location>
</feature>
<dbReference type="InterPro" id="IPR029060">
    <property type="entry name" value="PIN-like_dom_sf"/>
</dbReference>
<dbReference type="GO" id="GO:0005524">
    <property type="term" value="F:ATP binding"/>
    <property type="evidence" value="ECO:0007669"/>
    <property type="project" value="UniProtKB-KW"/>
</dbReference>
<gene>
    <name evidence="5" type="ORF">BHF68_08545</name>
</gene>
<evidence type="ECO:0000313" key="6">
    <source>
        <dbReference type="Proteomes" id="UP000094296"/>
    </source>
</evidence>
<dbReference type="SMART" id="SM00670">
    <property type="entry name" value="PINc"/>
    <property type="match status" value="1"/>
</dbReference>
<dbReference type="STRING" id="766136.BHF68_08545"/>
<dbReference type="AlphaFoldDB" id="A0A1E5G048"/>
<comment type="similarity">
    <text evidence="3">In the N-terminal section; belongs to the PINc/VapC protein family.</text>
</comment>
<dbReference type="FunFam" id="3.40.50.300:FF:000013">
    <property type="entry name" value="PhoH family ATPase"/>
    <property type="match status" value="1"/>
</dbReference>
<evidence type="ECO:0000259" key="4">
    <source>
        <dbReference type="SMART" id="SM00670"/>
    </source>
</evidence>
<dbReference type="SUPFAM" id="SSF52540">
    <property type="entry name" value="P-loop containing nucleoside triphosphate hydrolases"/>
    <property type="match status" value="1"/>
</dbReference>
<reference evidence="5 6" key="1">
    <citation type="submission" date="2016-09" db="EMBL/GenBank/DDBJ databases">
        <title>Draft genome sequence for the type strain of Desulfuribacillus alkaliarsenatis AHT28, an obligately anaerobic, sulfidogenic bacterium isolated from Russian soda lake sediments.</title>
        <authorList>
            <person name="Abin C.A."/>
            <person name="Hollibaugh J.T."/>
        </authorList>
    </citation>
    <scope>NUCLEOTIDE SEQUENCE [LARGE SCALE GENOMIC DNA]</scope>
    <source>
        <strain evidence="5 6">AHT28</strain>
    </source>
</reference>
<protein>
    <recommendedName>
        <fullName evidence="4">PIN domain-containing protein</fullName>
    </recommendedName>
</protein>
<comment type="caution">
    <text evidence="5">The sequence shown here is derived from an EMBL/GenBank/DDBJ whole genome shotgun (WGS) entry which is preliminary data.</text>
</comment>
<dbReference type="InterPro" id="IPR003714">
    <property type="entry name" value="PhoH"/>
</dbReference>
<dbReference type="InterPro" id="IPR027417">
    <property type="entry name" value="P-loop_NTPase"/>
</dbReference>
<name>A0A1E5G048_9FIRM</name>
<proteinExistence type="inferred from homology"/>
<dbReference type="Proteomes" id="UP000094296">
    <property type="component" value="Unassembled WGS sequence"/>
</dbReference>